<dbReference type="OrthoDB" id="47007at2759"/>
<dbReference type="OMA" id="LEWCYRI"/>
<keyword evidence="3" id="KW-0560">Oxidoreductase</keyword>
<dbReference type="AlphaFoldDB" id="A0A200QGM4"/>
<dbReference type="InterPro" id="IPR002347">
    <property type="entry name" value="SDR_fam"/>
</dbReference>
<dbReference type="Pfam" id="PF00106">
    <property type="entry name" value="adh_short"/>
    <property type="match status" value="1"/>
</dbReference>
<dbReference type="InParanoid" id="A0A200QGM4"/>
<evidence type="ECO:0000256" key="4">
    <source>
        <dbReference type="RuleBase" id="RU000363"/>
    </source>
</evidence>
<evidence type="ECO:0000256" key="1">
    <source>
        <dbReference type="ARBA" id="ARBA00004606"/>
    </source>
</evidence>
<dbReference type="PROSITE" id="PS00061">
    <property type="entry name" value="ADH_SHORT"/>
    <property type="match status" value="1"/>
</dbReference>
<comment type="caution">
    <text evidence="6">The sequence shown here is derived from an EMBL/GenBank/DDBJ whole genome shotgun (WGS) entry which is preliminary data.</text>
</comment>
<sequence length="317" mass="35162">MELIHVTMNLLVPPVIVMVILITMPPYLIYKLVYFIVASSFYMEDMKGKVVLITGASSGIGEQLVYEYARRGARLVLVARRKNLLEQVANKARGFGSTDVLIVCADVSKVEDCKRFVEEAVHHFGRLDHLVNNAGVASAYAFEEAINIVNFVPVMDVNFWGSIYSTHFAIPHLKKSKGKIVVTASPAGWLPVARNSFYGASKAALINFFETLRVELGSSIKITIVSPGFIESEMTHGKHLSQFGAMEVNQQRIDVLIGSFPVATAEMCAKAMVNGACRGARYITVPSYFGAFFLLKILCPEILDWFSRPKYQHLITT</sequence>
<dbReference type="PRINTS" id="PR00080">
    <property type="entry name" value="SDRFAMILY"/>
</dbReference>
<comment type="similarity">
    <text evidence="2 4">Belongs to the short-chain dehydrogenases/reductases (SDR) family.</text>
</comment>
<dbReference type="STRING" id="56857.A0A200QGM4"/>
<dbReference type="GO" id="GO:0016491">
    <property type="term" value="F:oxidoreductase activity"/>
    <property type="evidence" value="ECO:0007669"/>
    <property type="project" value="UniProtKB-KW"/>
</dbReference>
<protein>
    <submittedName>
        <fullName evidence="6">Short-chain dehydrogenase/reductase SDR</fullName>
    </submittedName>
</protein>
<keyword evidence="7" id="KW-1185">Reference proteome</keyword>
<comment type="subcellular location">
    <subcellularLocation>
        <location evidence="1">Membrane</location>
        <topology evidence="1">Single-pass type II membrane protein</topology>
    </subcellularLocation>
</comment>
<dbReference type="Proteomes" id="UP000195402">
    <property type="component" value="Unassembled WGS sequence"/>
</dbReference>
<evidence type="ECO:0000256" key="5">
    <source>
        <dbReference type="SAM" id="Phobius"/>
    </source>
</evidence>
<dbReference type="GO" id="GO:0005829">
    <property type="term" value="C:cytosol"/>
    <property type="evidence" value="ECO:0007669"/>
    <property type="project" value="TreeGrafter"/>
</dbReference>
<evidence type="ECO:0000313" key="7">
    <source>
        <dbReference type="Proteomes" id="UP000195402"/>
    </source>
</evidence>
<evidence type="ECO:0000256" key="2">
    <source>
        <dbReference type="ARBA" id="ARBA00006484"/>
    </source>
</evidence>
<reference evidence="6 7" key="1">
    <citation type="journal article" date="2017" name="Mol. Plant">
        <title>The Genome of Medicinal Plant Macleaya cordata Provides New Insights into Benzylisoquinoline Alkaloids Metabolism.</title>
        <authorList>
            <person name="Liu X."/>
            <person name="Liu Y."/>
            <person name="Huang P."/>
            <person name="Ma Y."/>
            <person name="Qing Z."/>
            <person name="Tang Q."/>
            <person name="Cao H."/>
            <person name="Cheng P."/>
            <person name="Zheng Y."/>
            <person name="Yuan Z."/>
            <person name="Zhou Y."/>
            <person name="Liu J."/>
            <person name="Tang Z."/>
            <person name="Zhuo Y."/>
            <person name="Zhang Y."/>
            <person name="Yu L."/>
            <person name="Huang J."/>
            <person name="Yang P."/>
            <person name="Peng Q."/>
            <person name="Zhang J."/>
            <person name="Jiang W."/>
            <person name="Zhang Z."/>
            <person name="Lin K."/>
            <person name="Ro D.K."/>
            <person name="Chen X."/>
            <person name="Xiong X."/>
            <person name="Shang Y."/>
            <person name="Huang S."/>
            <person name="Zeng J."/>
        </authorList>
    </citation>
    <scope>NUCLEOTIDE SEQUENCE [LARGE SCALE GENOMIC DNA]</scope>
    <source>
        <strain evidence="7">cv. BLH2017</strain>
        <tissue evidence="6">Root</tissue>
    </source>
</reference>
<feature type="transmembrane region" description="Helical" evidence="5">
    <location>
        <begin position="15"/>
        <end position="37"/>
    </location>
</feature>
<dbReference type="EMBL" id="MVGT01002051">
    <property type="protein sequence ID" value="OVA09596.1"/>
    <property type="molecule type" value="Genomic_DNA"/>
</dbReference>
<evidence type="ECO:0000313" key="6">
    <source>
        <dbReference type="EMBL" id="OVA09596.1"/>
    </source>
</evidence>
<name>A0A200QGM4_MACCD</name>
<dbReference type="InterPro" id="IPR020904">
    <property type="entry name" value="Sc_DH/Rdtase_CS"/>
</dbReference>
<dbReference type="PANTHER" id="PTHR43391">
    <property type="entry name" value="RETINOL DEHYDROGENASE-RELATED"/>
    <property type="match status" value="1"/>
</dbReference>
<dbReference type="PANTHER" id="PTHR43391:SF89">
    <property type="entry name" value="11-BETA-HYDROXYSTEROID DEHYDROGENASE 1A-RELATED"/>
    <property type="match status" value="1"/>
</dbReference>
<evidence type="ECO:0000256" key="3">
    <source>
        <dbReference type="ARBA" id="ARBA00023002"/>
    </source>
</evidence>
<dbReference type="InterPro" id="IPR036291">
    <property type="entry name" value="NAD(P)-bd_dom_sf"/>
</dbReference>
<gene>
    <name evidence="6" type="ORF">BVC80_9101g121</name>
</gene>
<dbReference type="PRINTS" id="PR00081">
    <property type="entry name" value="GDHRDH"/>
</dbReference>
<keyword evidence="5" id="KW-0472">Membrane</keyword>
<keyword evidence="5" id="KW-0812">Transmembrane</keyword>
<accession>A0A200QGM4</accession>
<proteinExistence type="inferred from homology"/>
<dbReference type="SUPFAM" id="SSF51735">
    <property type="entry name" value="NAD(P)-binding Rossmann-fold domains"/>
    <property type="match status" value="1"/>
</dbReference>
<organism evidence="6 7">
    <name type="scientific">Macleaya cordata</name>
    <name type="common">Five-seeded plume-poppy</name>
    <name type="synonym">Bocconia cordata</name>
    <dbReference type="NCBI Taxonomy" id="56857"/>
    <lineage>
        <taxon>Eukaryota</taxon>
        <taxon>Viridiplantae</taxon>
        <taxon>Streptophyta</taxon>
        <taxon>Embryophyta</taxon>
        <taxon>Tracheophyta</taxon>
        <taxon>Spermatophyta</taxon>
        <taxon>Magnoliopsida</taxon>
        <taxon>Ranunculales</taxon>
        <taxon>Papaveraceae</taxon>
        <taxon>Papaveroideae</taxon>
        <taxon>Macleaya</taxon>
    </lineage>
</organism>
<keyword evidence="5" id="KW-1133">Transmembrane helix</keyword>
<dbReference type="Gene3D" id="3.40.50.720">
    <property type="entry name" value="NAD(P)-binding Rossmann-like Domain"/>
    <property type="match status" value="1"/>
</dbReference>
<dbReference type="GO" id="GO:0016020">
    <property type="term" value="C:membrane"/>
    <property type="evidence" value="ECO:0007669"/>
    <property type="project" value="UniProtKB-SubCell"/>
</dbReference>
<dbReference type="NCBIfam" id="NF004825">
    <property type="entry name" value="PRK06181.1"/>
    <property type="match status" value="1"/>
</dbReference>